<proteinExistence type="predicted"/>
<comment type="caution">
    <text evidence="1">The sequence shown here is derived from an EMBL/GenBank/DDBJ whole genome shotgun (WGS) entry which is preliminary data.</text>
</comment>
<organism evidence="1 2">
    <name type="scientific">Ulvibacterium marinum</name>
    <dbReference type="NCBI Taxonomy" id="2419782"/>
    <lineage>
        <taxon>Bacteria</taxon>
        <taxon>Pseudomonadati</taxon>
        <taxon>Bacteroidota</taxon>
        <taxon>Flavobacteriia</taxon>
        <taxon>Flavobacteriales</taxon>
        <taxon>Flavobacteriaceae</taxon>
        <taxon>Ulvibacterium</taxon>
    </lineage>
</organism>
<dbReference type="Proteomes" id="UP000276603">
    <property type="component" value="Unassembled WGS sequence"/>
</dbReference>
<name>A0A3B0C6Y1_9FLAO</name>
<dbReference type="EMBL" id="RBCJ01000002">
    <property type="protein sequence ID" value="RKN81642.1"/>
    <property type="molecule type" value="Genomic_DNA"/>
</dbReference>
<evidence type="ECO:0008006" key="3">
    <source>
        <dbReference type="Google" id="ProtNLM"/>
    </source>
</evidence>
<reference evidence="1 2" key="1">
    <citation type="submission" date="2018-10" db="EMBL/GenBank/DDBJ databases">
        <title>Ulvibacterium marinum gen. nov., sp. nov., a novel marine bacterium of the family Flavobacteriaceae, isolated from a culture of the green alga Ulva prolifera.</title>
        <authorList>
            <person name="Zhang Z."/>
        </authorList>
    </citation>
    <scope>NUCLEOTIDE SEQUENCE [LARGE SCALE GENOMIC DNA]</scope>
    <source>
        <strain evidence="1 2">CCMM003</strain>
    </source>
</reference>
<evidence type="ECO:0000313" key="2">
    <source>
        <dbReference type="Proteomes" id="UP000276603"/>
    </source>
</evidence>
<gene>
    <name evidence="1" type="ORF">D7Z94_12105</name>
</gene>
<dbReference type="RefSeq" id="WP_120711795.1">
    <property type="nucleotide sequence ID" value="NZ_RBCJ01000002.1"/>
</dbReference>
<dbReference type="AlphaFoldDB" id="A0A3B0C6Y1"/>
<dbReference type="OrthoDB" id="1466811at2"/>
<keyword evidence="2" id="KW-1185">Reference proteome</keyword>
<protein>
    <recommendedName>
        <fullName evidence="3">PorT family protein</fullName>
    </recommendedName>
</protein>
<accession>A0A3B0C6Y1</accession>
<evidence type="ECO:0000313" key="1">
    <source>
        <dbReference type="EMBL" id="RKN81642.1"/>
    </source>
</evidence>
<sequence>MKNIILLMLIIILPLAGIEAQEAPQEEVIEVLRKQLDIVEEEEKKALKKQVENINSLLDNGVINKAEADKLKLKAAEERTKKIDERQAVLLKTIFFLENNEETPKGSKEVEIFLDVDSYAKEKEGLKLNLPKRKMVPESTSQVPLETLPASEKKEIRNSTTLDIVLALGLNNAVRDGITWQDIEDERDYLFYSSRFWEIGFALKTPLLKKNGLRLKYGVSYQRNELEPSGNRIFAEVDGQTVLQDFPSYLHKSSFVVHNLVLPIHLEFGPTKMKYNRKGGYYSTSNQFKIGIGGYVGISLDEEQRMEYPFLFRRRRFYRAETRGDYNVNQQIYGLSAYIGFGAFSLYGKYDLNTIFNNDSQDQQFVSVGFRLDL</sequence>